<dbReference type="OMA" id="YASIMIR"/>
<keyword evidence="3" id="KW-1185">Reference proteome</keyword>
<dbReference type="PANTHER" id="PTHR11012:SF6">
    <property type="entry name" value="CHK DOMAIN OV1-RELATED"/>
    <property type="match status" value="1"/>
</dbReference>
<gene>
    <name evidence="2" type="ORF">HERILL_LOCUS14282</name>
</gene>
<feature type="domain" description="CHK kinase-like" evidence="1">
    <location>
        <begin position="140"/>
        <end position="332"/>
    </location>
</feature>
<dbReference type="Proteomes" id="UP000594454">
    <property type="component" value="Chromosome 6"/>
</dbReference>
<dbReference type="PANTHER" id="PTHR11012">
    <property type="entry name" value="PROTEIN KINASE-LIKE DOMAIN-CONTAINING"/>
    <property type="match status" value="1"/>
</dbReference>
<evidence type="ECO:0000313" key="3">
    <source>
        <dbReference type="Proteomes" id="UP000594454"/>
    </source>
</evidence>
<proteinExistence type="predicted"/>
<protein>
    <recommendedName>
        <fullName evidence="1">CHK kinase-like domain-containing protein</fullName>
    </recommendedName>
</protein>
<organism evidence="2 3">
    <name type="scientific">Hermetia illucens</name>
    <name type="common">Black soldier fly</name>
    <dbReference type="NCBI Taxonomy" id="343691"/>
    <lineage>
        <taxon>Eukaryota</taxon>
        <taxon>Metazoa</taxon>
        <taxon>Ecdysozoa</taxon>
        <taxon>Arthropoda</taxon>
        <taxon>Hexapoda</taxon>
        <taxon>Insecta</taxon>
        <taxon>Pterygota</taxon>
        <taxon>Neoptera</taxon>
        <taxon>Endopterygota</taxon>
        <taxon>Diptera</taxon>
        <taxon>Brachycera</taxon>
        <taxon>Stratiomyomorpha</taxon>
        <taxon>Stratiomyidae</taxon>
        <taxon>Hermetiinae</taxon>
        <taxon>Hermetia</taxon>
    </lineage>
</organism>
<dbReference type="InterPro" id="IPR015897">
    <property type="entry name" value="CHK_kinase-like"/>
</dbReference>
<dbReference type="SUPFAM" id="SSF56112">
    <property type="entry name" value="Protein kinase-like (PK-like)"/>
    <property type="match status" value="1"/>
</dbReference>
<evidence type="ECO:0000259" key="1">
    <source>
        <dbReference type="SMART" id="SM00587"/>
    </source>
</evidence>
<dbReference type="EMBL" id="LR899014">
    <property type="protein sequence ID" value="CAD7091884.1"/>
    <property type="molecule type" value="Genomic_DNA"/>
</dbReference>
<reference evidence="2 3" key="1">
    <citation type="submission" date="2020-11" db="EMBL/GenBank/DDBJ databases">
        <authorList>
            <person name="Wallbank WR R."/>
            <person name="Pardo Diaz C."/>
            <person name="Kozak K."/>
            <person name="Martin S."/>
            <person name="Jiggins C."/>
            <person name="Moest M."/>
            <person name="Warren A I."/>
            <person name="Generalovic N T."/>
            <person name="Byers J.R.P. K."/>
            <person name="Montejo-Kovacevich G."/>
            <person name="Yen C E."/>
        </authorList>
    </citation>
    <scope>NUCLEOTIDE SEQUENCE [LARGE SCALE GENOMIC DNA]</scope>
</reference>
<dbReference type="InParanoid" id="A0A7R8YZS6"/>
<dbReference type="Gene3D" id="3.90.1200.10">
    <property type="match status" value="1"/>
</dbReference>
<name>A0A7R8YZS6_HERIL</name>
<sequence length="419" mass="48100">MVSETENGSNGEITNGNSTVPEWLNEEYFKDILDKEFGKHEITKFSAESATGKGENYASRMTRVLIDLQLEDGTPKSVRYIVKSLIGGELSQSFLGTVFPKEIEMYEKIVPQINNLYKEAGVDFSVGAKCIKTQIDPPAIILEDLVVAGYENISRFEGMDLDHVHVTLEKLARFHAATARIYEINGPYSEHFNKGIFGPEMLAMMEKMVASTWEVIKSCIQKWGDCEVYIEKMEKLFLRFCDLILEAEKMDPNDFNVLNHGDTWCNNIMFKHNKDGTIDDLKFVDLQVSKWGSPVWDLQYFIISSCSYDIRIEKFDYFVKYYHQHLIESLKLLKYAGKLPKLVEIQIQMLKRGYVCLNTMIGTLSAVLLDPNDSADIEMFFKDSDESDKFRKLVYMTPRYVKAAKSILPFLDNRGILDL</sequence>
<accession>A0A7R8YZS6</accession>
<dbReference type="AlphaFoldDB" id="A0A7R8YZS6"/>
<evidence type="ECO:0000313" key="2">
    <source>
        <dbReference type="EMBL" id="CAD7091884.1"/>
    </source>
</evidence>
<dbReference type="OrthoDB" id="191037at2759"/>
<dbReference type="SMART" id="SM00587">
    <property type="entry name" value="CHK"/>
    <property type="match status" value="1"/>
</dbReference>
<dbReference type="InterPro" id="IPR004119">
    <property type="entry name" value="EcKL"/>
</dbReference>
<dbReference type="Pfam" id="PF02958">
    <property type="entry name" value="EcKL"/>
    <property type="match status" value="1"/>
</dbReference>
<dbReference type="InterPro" id="IPR011009">
    <property type="entry name" value="Kinase-like_dom_sf"/>
</dbReference>